<sequence>MNPHAPRPAEFWDDLERMVARRVEAALHDRPAKRDALIEYLRHVEEMARTECDRRQTVQIIASGRSLLGDRRAVGPEEGPFTRA</sequence>
<accession>A0ABU0HRG5</accession>
<protein>
    <submittedName>
        <fullName evidence="1">Uncharacterized protein</fullName>
    </submittedName>
</protein>
<dbReference type="EMBL" id="JAUSVV010000018">
    <property type="protein sequence ID" value="MDQ0444922.1"/>
    <property type="molecule type" value="Genomic_DNA"/>
</dbReference>
<comment type="caution">
    <text evidence="1">The sequence shown here is derived from an EMBL/GenBank/DDBJ whole genome shotgun (WGS) entry which is preliminary data.</text>
</comment>
<evidence type="ECO:0000313" key="2">
    <source>
        <dbReference type="Proteomes" id="UP001236369"/>
    </source>
</evidence>
<keyword evidence="2" id="KW-1185">Reference proteome</keyword>
<dbReference type="Proteomes" id="UP001236369">
    <property type="component" value="Unassembled WGS sequence"/>
</dbReference>
<organism evidence="1 2">
    <name type="scientific">Methylobacterium persicinum</name>
    <dbReference type="NCBI Taxonomy" id="374426"/>
    <lineage>
        <taxon>Bacteria</taxon>
        <taxon>Pseudomonadati</taxon>
        <taxon>Pseudomonadota</taxon>
        <taxon>Alphaproteobacteria</taxon>
        <taxon>Hyphomicrobiales</taxon>
        <taxon>Methylobacteriaceae</taxon>
        <taxon>Methylobacterium</taxon>
    </lineage>
</organism>
<proteinExistence type="predicted"/>
<name>A0ABU0HRG5_9HYPH</name>
<reference evidence="1 2" key="1">
    <citation type="submission" date="2023-07" db="EMBL/GenBank/DDBJ databases">
        <title>Genomic Encyclopedia of Type Strains, Phase IV (KMG-IV): sequencing the most valuable type-strain genomes for metagenomic binning, comparative biology and taxonomic classification.</title>
        <authorList>
            <person name="Goeker M."/>
        </authorList>
    </citation>
    <scope>NUCLEOTIDE SEQUENCE [LARGE SCALE GENOMIC DNA]</scope>
    <source>
        <strain evidence="1 2">DSM 19562</strain>
    </source>
</reference>
<gene>
    <name evidence="1" type="ORF">QO016_004447</name>
</gene>
<evidence type="ECO:0000313" key="1">
    <source>
        <dbReference type="EMBL" id="MDQ0444922.1"/>
    </source>
</evidence>